<proteinExistence type="predicted"/>
<accession>A0AAV4ASK5</accession>
<evidence type="ECO:0000313" key="1">
    <source>
        <dbReference type="EMBL" id="GFO10358.1"/>
    </source>
</evidence>
<evidence type="ECO:0000313" key="2">
    <source>
        <dbReference type="Proteomes" id="UP000735302"/>
    </source>
</evidence>
<sequence length="383" mass="42213">MDKKVLGTASTDVTYTKLQDTIPSNDVVHSPDENTELTVFVKTYNHTPQHLQEAIANFFEVVFSEPTGTSSIVDSDNLLSINGENITIDTANRSESGFLELKVGGLFDVSGLKAKGLIKETRVIPVRPSTQNTSFPPGFVAFHDLLLSFRSSTCRSGTRCILTCTALGNDISRINVEEVLQNGMHKVVPSTQLFPYRTPISQTISWIFTPDEDSGDADGFVKFLCSANDDIHKTEAMEELRVKVLVDPSIVSDKSHIELKSDPTNSTRKEVTFVCAVRGRPLPSVDSQGDSGILDVKVPNVMVSFQSDSLNVFGSLDDNNRTVIRTSDRLESIVAHSVTVDADSFIELQTQIQADNATAPYCKIKSRIAWILPWLDIETFTYL</sequence>
<gene>
    <name evidence="1" type="ORF">PoB_003686300</name>
</gene>
<dbReference type="AlphaFoldDB" id="A0AAV4ASK5"/>
<dbReference type="EMBL" id="BLXT01004163">
    <property type="protein sequence ID" value="GFO10358.1"/>
    <property type="molecule type" value="Genomic_DNA"/>
</dbReference>
<protein>
    <recommendedName>
        <fullName evidence="3">Ig-like domain-containing protein</fullName>
    </recommendedName>
</protein>
<dbReference type="Proteomes" id="UP000735302">
    <property type="component" value="Unassembled WGS sequence"/>
</dbReference>
<evidence type="ECO:0008006" key="3">
    <source>
        <dbReference type="Google" id="ProtNLM"/>
    </source>
</evidence>
<organism evidence="1 2">
    <name type="scientific">Plakobranchus ocellatus</name>
    <dbReference type="NCBI Taxonomy" id="259542"/>
    <lineage>
        <taxon>Eukaryota</taxon>
        <taxon>Metazoa</taxon>
        <taxon>Spiralia</taxon>
        <taxon>Lophotrochozoa</taxon>
        <taxon>Mollusca</taxon>
        <taxon>Gastropoda</taxon>
        <taxon>Heterobranchia</taxon>
        <taxon>Euthyneura</taxon>
        <taxon>Panpulmonata</taxon>
        <taxon>Sacoglossa</taxon>
        <taxon>Placobranchoidea</taxon>
        <taxon>Plakobranchidae</taxon>
        <taxon>Plakobranchus</taxon>
    </lineage>
</organism>
<keyword evidence="2" id="KW-1185">Reference proteome</keyword>
<reference evidence="1 2" key="1">
    <citation type="journal article" date="2021" name="Elife">
        <title>Chloroplast acquisition without the gene transfer in kleptoplastic sea slugs, Plakobranchus ocellatus.</title>
        <authorList>
            <person name="Maeda T."/>
            <person name="Takahashi S."/>
            <person name="Yoshida T."/>
            <person name="Shimamura S."/>
            <person name="Takaki Y."/>
            <person name="Nagai Y."/>
            <person name="Toyoda A."/>
            <person name="Suzuki Y."/>
            <person name="Arimoto A."/>
            <person name="Ishii H."/>
            <person name="Satoh N."/>
            <person name="Nishiyama T."/>
            <person name="Hasebe M."/>
            <person name="Maruyama T."/>
            <person name="Minagawa J."/>
            <person name="Obokata J."/>
            <person name="Shigenobu S."/>
        </authorList>
    </citation>
    <scope>NUCLEOTIDE SEQUENCE [LARGE SCALE GENOMIC DNA]</scope>
</reference>
<name>A0AAV4ASK5_9GAST</name>
<comment type="caution">
    <text evidence="1">The sequence shown here is derived from an EMBL/GenBank/DDBJ whole genome shotgun (WGS) entry which is preliminary data.</text>
</comment>